<keyword evidence="1" id="KW-1133">Transmembrane helix</keyword>
<proteinExistence type="predicted"/>
<protein>
    <submittedName>
        <fullName evidence="3">DUF4234 domain-containing protein</fullName>
    </submittedName>
</protein>
<dbReference type="WBParaSite" id="ACRNAN_scaffold12283.g25249.t1">
    <property type="protein sequence ID" value="ACRNAN_scaffold12283.g25249.t1"/>
    <property type="gene ID" value="ACRNAN_scaffold12283.g25249"/>
</dbReference>
<reference evidence="3" key="1">
    <citation type="submission" date="2022-11" db="UniProtKB">
        <authorList>
            <consortium name="WormBaseParasite"/>
        </authorList>
    </citation>
    <scope>IDENTIFICATION</scope>
</reference>
<keyword evidence="1" id="KW-0472">Membrane</keyword>
<feature type="transmembrane region" description="Helical" evidence="1">
    <location>
        <begin position="30"/>
        <end position="50"/>
    </location>
</feature>
<keyword evidence="2" id="KW-1185">Reference proteome</keyword>
<accession>A0A914CLX4</accession>
<dbReference type="Proteomes" id="UP000887540">
    <property type="component" value="Unplaced"/>
</dbReference>
<dbReference type="AlphaFoldDB" id="A0A914CLX4"/>
<keyword evidence="1" id="KW-0812">Transmembrane</keyword>
<evidence type="ECO:0000256" key="1">
    <source>
        <dbReference type="SAM" id="Phobius"/>
    </source>
</evidence>
<sequence>MKIAIGVDRFLYFKNGANRYRSMHQVDLDIMFLLTPYVFGMYWVVLKYNFRYRSMHQVDLDIMFLLTPYVFGMYWVVLAWFNTIGLKDNKEYQIVLLQIFYWIIGKFQKKFAKRSTNAVSAIAVIYTTTYQMENWTSPQDPIQIMDNDITFALSNRLGI</sequence>
<organism evidence="2 3">
    <name type="scientific">Acrobeloides nanus</name>
    <dbReference type="NCBI Taxonomy" id="290746"/>
    <lineage>
        <taxon>Eukaryota</taxon>
        <taxon>Metazoa</taxon>
        <taxon>Ecdysozoa</taxon>
        <taxon>Nematoda</taxon>
        <taxon>Chromadorea</taxon>
        <taxon>Rhabditida</taxon>
        <taxon>Tylenchina</taxon>
        <taxon>Cephalobomorpha</taxon>
        <taxon>Cephaloboidea</taxon>
        <taxon>Cephalobidae</taxon>
        <taxon>Acrobeloides</taxon>
    </lineage>
</organism>
<evidence type="ECO:0000313" key="2">
    <source>
        <dbReference type="Proteomes" id="UP000887540"/>
    </source>
</evidence>
<name>A0A914CLX4_9BILA</name>
<evidence type="ECO:0000313" key="3">
    <source>
        <dbReference type="WBParaSite" id="ACRNAN_scaffold12283.g25249.t1"/>
    </source>
</evidence>
<feature type="transmembrane region" description="Helical" evidence="1">
    <location>
        <begin position="62"/>
        <end position="80"/>
    </location>
</feature>